<dbReference type="PANTHER" id="PTHR30563:SF0">
    <property type="entry name" value="DNA RECOMBINATION PROTEIN RMUC"/>
    <property type="match status" value="1"/>
</dbReference>
<accession>A0A229NVK1</accession>
<evidence type="ECO:0000313" key="7">
    <source>
        <dbReference type="Proteomes" id="UP000215145"/>
    </source>
</evidence>
<evidence type="ECO:0000256" key="2">
    <source>
        <dbReference type="ARBA" id="ARBA00009840"/>
    </source>
</evidence>
<dbReference type="AlphaFoldDB" id="A0A229NVK1"/>
<organism evidence="6 7">
    <name type="scientific">Paenibacillus herberti</name>
    <dbReference type="NCBI Taxonomy" id="1619309"/>
    <lineage>
        <taxon>Bacteria</taxon>
        <taxon>Bacillati</taxon>
        <taxon>Bacillota</taxon>
        <taxon>Bacilli</taxon>
        <taxon>Bacillales</taxon>
        <taxon>Paenibacillaceae</taxon>
        <taxon>Paenibacillus</taxon>
    </lineage>
</organism>
<evidence type="ECO:0000256" key="5">
    <source>
        <dbReference type="SAM" id="MobiDB-lite"/>
    </source>
</evidence>
<dbReference type="OrthoDB" id="370725at2"/>
<comment type="similarity">
    <text evidence="2">Belongs to the RmuC family.</text>
</comment>
<keyword evidence="7" id="KW-1185">Reference proteome</keyword>
<keyword evidence="3" id="KW-0175">Coiled coil</keyword>
<dbReference type="PANTHER" id="PTHR30563">
    <property type="entry name" value="DNA RECOMBINATION PROTEIN RMUC"/>
    <property type="match status" value="1"/>
</dbReference>
<comment type="caution">
    <text evidence="6">The sequence shown here is derived from an EMBL/GenBank/DDBJ whole genome shotgun (WGS) entry which is preliminary data.</text>
</comment>
<dbReference type="Pfam" id="PF02646">
    <property type="entry name" value="RmuC"/>
    <property type="match status" value="1"/>
</dbReference>
<sequence>MIYIILGLQVIILAGLALLLMNRRGDGRGSQAVLVLELRAELDRLRGELRRDSAEQAGQTRQEAAASDRQSREELAAALNATNRMLMGNMNDMAQQQKHLLDHFSERLGELARVNETKLELMRGTVEEKLRQMQEDNGIKLEQMRATVDEKLHATLEQRLGESFKLVSERLELVHQGLGEMKNLASGVGDLRKVLTNVKTRGTLGEIQLGNLLEQTLTVEQYERNAATKRGSSERVEFAVRIPDKHNPKQWLYLPIDSKFPIEDYQRLLDALDADDHAAAADCSKQLDTRIKQEAKSIQSKYIDPPNTTDFGIMFLPVEGLFAEVLRRPGLWEQVQREYRVIIAGPTTLTAVLNSLQMGFQTLAIQQRSSEVWQVLGAVKTEFGKFGELLDKTQKKLQEASNSIDAASVRSRAIERKLRKVQELPAGETPDLLLEAAGD</sequence>
<feature type="region of interest" description="Disordered" evidence="5">
    <location>
        <begin position="51"/>
        <end position="72"/>
    </location>
</feature>
<comment type="function">
    <text evidence="1">Involved in DNA recombination.</text>
</comment>
<gene>
    <name evidence="6" type="ORF">CGZ75_12695</name>
</gene>
<protein>
    <submittedName>
        <fullName evidence="6">DNA recombination protein RmuC</fullName>
    </submittedName>
</protein>
<proteinExistence type="inferred from homology"/>
<dbReference type="EMBL" id="NMUQ01000002">
    <property type="protein sequence ID" value="OXM13870.1"/>
    <property type="molecule type" value="Genomic_DNA"/>
</dbReference>
<evidence type="ECO:0000256" key="4">
    <source>
        <dbReference type="ARBA" id="ARBA00023172"/>
    </source>
</evidence>
<keyword evidence="4" id="KW-0233">DNA recombination</keyword>
<dbReference type="RefSeq" id="WP_089524697.1">
    <property type="nucleotide sequence ID" value="NZ_NMUQ01000002.1"/>
</dbReference>
<dbReference type="GO" id="GO:0006310">
    <property type="term" value="P:DNA recombination"/>
    <property type="evidence" value="ECO:0007669"/>
    <property type="project" value="UniProtKB-KW"/>
</dbReference>
<dbReference type="InterPro" id="IPR003798">
    <property type="entry name" value="DNA_recombination_RmuC"/>
</dbReference>
<evidence type="ECO:0000313" key="6">
    <source>
        <dbReference type="EMBL" id="OXM13870.1"/>
    </source>
</evidence>
<reference evidence="6 7" key="1">
    <citation type="submission" date="2017-07" db="EMBL/GenBank/DDBJ databases">
        <title>Paenibacillus herberti R33 genome sequencing and assembly.</title>
        <authorList>
            <person name="Su W."/>
        </authorList>
    </citation>
    <scope>NUCLEOTIDE SEQUENCE [LARGE SCALE GENOMIC DNA]</scope>
    <source>
        <strain evidence="6 7">R33</strain>
    </source>
</reference>
<name>A0A229NVK1_9BACL</name>
<evidence type="ECO:0000256" key="3">
    <source>
        <dbReference type="ARBA" id="ARBA00023054"/>
    </source>
</evidence>
<dbReference type="Proteomes" id="UP000215145">
    <property type="component" value="Unassembled WGS sequence"/>
</dbReference>
<evidence type="ECO:0000256" key="1">
    <source>
        <dbReference type="ARBA" id="ARBA00003416"/>
    </source>
</evidence>